<dbReference type="Proteomes" id="UP000821853">
    <property type="component" value="Unassembled WGS sequence"/>
</dbReference>
<dbReference type="OrthoDB" id="8039770at2759"/>
<reference evidence="2 3" key="1">
    <citation type="journal article" date="2020" name="Cell">
        <title>Large-Scale Comparative Analyses of Tick Genomes Elucidate Their Genetic Diversity and Vector Capacities.</title>
        <authorList>
            <consortium name="Tick Genome and Microbiome Consortium (TIGMIC)"/>
            <person name="Jia N."/>
            <person name="Wang J."/>
            <person name="Shi W."/>
            <person name="Du L."/>
            <person name="Sun Y."/>
            <person name="Zhan W."/>
            <person name="Jiang J.F."/>
            <person name="Wang Q."/>
            <person name="Zhang B."/>
            <person name="Ji P."/>
            <person name="Bell-Sakyi L."/>
            <person name="Cui X.M."/>
            <person name="Yuan T.T."/>
            <person name="Jiang B.G."/>
            <person name="Yang W.F."/>
            <person name="Lam T.T."/>
            <person name="Chang Q.C."/>
            <person name="Ding S.J."/>
            <person name="Wang X.J."/>
            <person name="Zhu J.G."/>
            <person name="Ruan X.D."/>
            <person name="Zhao L."/>
            <person name="Wei J.T."/>
            <person name="Ye R.Z."/>
            <person name="Que T.C."/>
            <person name="Du C.H."/>
            <person name="Zhou Y.H."/>
            <person name="Cheng J.X."/>
            <person name="Dai P.F."/>
            <person name="Guo W.B."/>
            <person name="Han X.H."/>
            <person name="Huang E.J."/>
            <person name="Li L.F."/>
            <person name="Wei W."/>
            <person name="Gao Y.C."/>
            <person name="Liu J.Z."/>
            <person name="Shao H.Z."/>
            <person name="Wang X."/>
            <person name="Wang C.C."/>
            <person name="Yang T.C."/>
            <person name="Huo Q.B."/>
            <person name="Li W."/>
            <person name="Chen H.Y."/>
            <person name="Chen S.E."/>
            <person name="Zhou L.G."/>
            <person name="Ni X.B."/>
            <person name="Tian J.H."/>
            <person name="Sheng Y."/>
            <person name="Liu T."/>
            <person name="Pan Y.S."/>
            <person name="Xia L.Y."/>
            <person name="Li J."/>
            <person name="Zhao F."/>
            <person name="Cao W.C."/>
        </authorList>
    </citation>
    <scope>NUCLEOTIDE SEQUENCE [LARGE SCALE GENOMIC DNA]</scope>
    <source>
        <strain evidence="2">HaeL-2018</strain>
    </source>
</reference>
<feature type="region of interest" description="Disordered" evidence="1">
    <location>
        <begin position="151"/>
        <end position="193"/>
    </location>
</feature>
<evidence type="ECO:0000256" key="1">
    <source>
        <dbReference type="SAM" id="MobiDB-lite"/>
    </source>
</evidence>
<name>A0A9J6FQ09_HAELO</name>
<protein>
    <submittedName>
        <fullName evidence="2">Uncharacterized protein</fullName>
    </submittedName>
</protein>
<dbReference type="EMBL" id="JABSTR010000003">
    <property type="protein sequence ID" value="KAH9365157.1"/>
    <property type="molecule type" value="Genomic_DNA"/>
</dbReference>
<comment type="caution">
    <text evidence="2">The sequence shown here is derived from an EMBL/GenBank/DDBJ whole genome shotgun (WGS) entry which is preliminary data.</text>
</comment>
<proteinExistence type="predicted"/>
<keyword evidence="3" id="KW-1185">Reference proteome</keyword>
<gene>
    <name evidence="2" type="ORF">HPB48_021629</name>
</gene>
<sequence>MADIAAKPQPFLAYPGRLAFAWREWHRSFETHLIAAGCEKFTPRRKTALLKTFLGAEANRTAHMIESARPAGASDDDEYKYIVQGLAAHFDVSTSQRANRMQFRTASLVDQLVVGLASDRTRERLLTEGPALAEQPEKKLFKRSTGLNGLDRNSAPPLFHVGSSGPQPPETEVRHRPVRGLPSPGPAVDALLL</sequence>
<evidence type="ECO:0000313" key="2">
    <source>
        <dbReference type="EMBL" id="KAH9365157.1"/>
    </source>
</evidence>
<accession>A0A9J6FQ09</accession>
<dbReference type="AlphaFoldDB" id="A0A9J6FQ09"/>
<evidence type="ECO:0000313" key="3">
    <source>
        <dbReference type="Proteomes" id="UP000821853"/>
    </source>
</evidence>
<dbReference type="VEuPathDB" id="VectorBase:HLOH_047204"/>
<organism evidence="2 3">
    <name type="scientific">Haemaphysalis longicornis</name>
    <name type="common">Bush tick</name>
    <dbReference type="NCBI Taxonomy" id="44386"/>
    <lineage>
        <taxon>Eukaryota</taxon>
        <taxon>Metazoa</taxon>
        <taxon>Ecdysozoa</taxon>
        <taxon>Arthropoda</taxon>
        <taxon>Chelicerata</taxon>
        <taxon>Arachnida</taxon>
        <taxon>Acari</taxon>
        <taxon>Parasitiformes</taxon>
        <taxon>Ixodida</taxon>
        <taxon>Ixodoidea</taxon>
        <taxon>Ixodidae</taxon>
        <taxon>Haemaphysalinae</taxon>
        <taxon>Haemaphysalis</taxon>
    </lineage>
</organism>